<evidence type="ECO:0000313" key="2">
    <source>
        <dbReference type="Proteomes" id="UP000029357"/>
    </source>
</evidence>
<accession>A0A090C722</accession>
<organism evidence="1 2">
    <name type="scientific">Clostridium phage phiCDHM13</name>
    <dbReference type="NCBI Taxonomy" id="1437363"/>
    <lineage>
        <taxon>Viruses</taxon>
        <taxon>Duplodnaviria</taxon>
        <taxon>Heunggongvirae</taxon>
        <taxon>Uroviricota</taxon>
        <taxon>Caudoviricetes</taxon>
        <taxon>Sherbrookevirus</taxon>
        <taxon>Sherbrookevirus CDHM13</taxon>
    </lineage>
</organism>
<dbReference type="KEGG" id="vg:26797728"/>
<gene>
    <name evidence="1" type="primary">phiCDHM13_gp26</name>
</gene>
<reference evidence="1 2" key="2">
    <citation type="submission" date="2014-09" db="EMBL/GenBank/DDBJ databases">
        <title>N/A.</title>
        <authorList>
            <person name="Hargreaves K.R."/>
            <person name="Clokie M.R.J."/>
        </authorList>
    </citation>
    <scope>NUCLEOTIDE SEQUENCE [LARGE SCALE GENOMIC DNA]</scope>
</reference>
<sequence length="149" mass="17576">MEKFIRLDYDKGFRGKEHVSSATGDGEHFEAGISCYKISKEKCVDAIINLCEYWFEFAGECQFKDFDINIFEGCYVGEGASYEDLATCEKHLYTVDGSLFNEVYDLYYMHETYLEENGNVEELEENYKDEYITTEEFETKIKEMFIKYL</sequence>
<proteinExistence type="predicted"/>
<reference evidence="1 2" key="1">
    <citation type="submission" date="2013-10" db="EMBL/GenBank/DDBJ databases">
        <authorList>
            <person name="Hargreaves K."/>
        </authorList>
    </citation>
    <scope>NUCLEOTIDE SEQUENCE [LARGE SCALE GENOMIC DNA]</scope>
</reference>
<dbReference type="EMBL" id="HG796225">
    <property type="protein sequence ID" value="CDL65309.1"/>
    <property type="molecule type" value="Genomic_DNA"/>
</dbReference>
<name>A0A090C722_9CAUD</name>
<protein>
    <submittedName>
        <fullName evidence="1">Uncharacterized protein</fullName>
    </submittedName>
</protein>
<dbReference type="RefSeq" id="YP_009226598.1">
    <property type="nucleotide sequence ID" value="NC_029116.1"/>
</dbReference>
<keyword evidence="2" id="KW-1185">Reference proteome</keyword>
<evidence type="ECO:0000313" key="1">
    <source>
        <dbReference type="EMBL" id="CDL65309.1"/>
    </source>
</evidence>
<dbReference type="GeneID" id="26797728"/>
<dbReference type="Proteomes" id="UP000029357">
    <property type="component" value="Segment"/>
</dbReference>